<sequence>MASTSESPGLARGIPGIIWVIVIFGSLSSAGFGFDSGWWSGIMSSSQFARTFGSFDPVQQRWSLTSNQQSLGTGLGYAGVILGLLCGSPLNERLGRKKCLWIQSFVVAVGVTIESTTQISYAQFIVGKAVVFFGGGIATNVIPAYQGECAPPALRGLMAGTYNAFLMVGGFTAALIVYLCQHIPSDWAWRGVVVAQIAIPAIGWLSLPFLPESPHWLISRGRLDEAAATLRRLRGPDFPAEAEVSLLQQQFQEQREGSASANASWAACFTDPVNRRRAIICVGAQILQQAQGISFVANYQAVFLQQIGFKEVLLLSVVVYVIGIAANLISMFTTDRLGRRSVLLYAAGLLGVCMLIIGGLTAHGAAGMSYAMQVAMVVMLMLWFFCFQITWGPLPWVLAAEVPPTQVREKMVSLTGFAGYGTGLVIVFVNPFTQEAIGGRVAFIYGSFSVLAAAFVWFIVPELRQRSLEQIDEMFQERLPTRSFASYVCRVPYEAALEQKTAFECVDDA</sequence>
<evidence type="ECO:0000256" key="8">
    <source>
        <dbReference type="SAM" id="Phobius"/>
    </source>
</evidence>
<proteinExistence type="inferred from homology"/>
<feature type="domain" description="Major facilitator superfamily (MFS) profile" evidence="9">
    <location>
        <begin position="21"/>
        <end position="464"/>
    </location>
</feature>
<reference evidence="10" key="2">
    <citation type="submission" date="2020-04" db="EMBL/GenBank/DDBJ databases">
        <authorList>
            <person name="Santos R.A.C."/>
            <person name="Steenwyk J.L."/>
            <person name="Rivero-Menendez O."/>
            <person name="Mead M.E."/>
            <person name="Silva L.P."/>
            <person name="Bastos R.W."/>
            <person name="Alastruey-Izquierdo A."/>
            <person name="Goldman G.H."/>
            <person name="Rokas A."/>
        </authorList>
    </citation>
    <scope>NUCLEOTIDE SEQUENCE</scope>
    <source>
        <strain evidence="10">CNM-CM6805</strain>
    </source>
</reference>
<dbReference type="InterPro" id="IPR005828">
    <property type="entry name" value="MFS_sugar_transport-like"/>
</dbReference>
<keyword evidence="11" id="KW-1185">Reference proteome</keyword>
<evidence type="ECO:0000256" key="2">
    <source>
        <dbReference type="ARBA" id="ARBA00010992"/>
    </source>
</evidence>
<keyword evidence="6 8" id="KW-0472">Membrane</keyword>
<evidence type="ECO:0000256" key="1">
    <source>
        <dbReference type="ARBA" id="ARBA00004141"/>
    </source>
</evidence>
<dbReference type="Proteomes" id="UP000653565">
    <property type="component" value="Unassembled WGS sequence"/>
</dbReference>
<dbReference type="NCBIfam" id="TIGR00879">
    <property type="entry name" value="SP"/>
    <property type="match status" value="1"/>
</dbReference>
<evidence type="ECO:0000256" key="7">
    <source>
        <dbReference type="RuleBase" id="RU003346"/>
    </source>
</evidence>
<protein>
    <recommendedName>
        <fullName evidence="9">Major facilitator superfamily (MFS) profile domain-containing protein</fullName>
    </recommendedName>
</protein>
<dbReference type="EMBL" id="JAAAPX010000140">
    <property type="protein sequence ID" value="KAF4228989.1"/>
    <property type="molecule type" value="Genomic_DNA"/>
</dbReference>
<gene>
    <name evidence="10" type="ORF">CNMCM6805_001783</name>
</gene>
<feature type="transmembrane region" description="Helical" evidence="8">
    <location>
        <begin position="411"/>
        <end position="429"/>
    </location>
</feature>
<dbReference type="PROSITE" id="PS50850">
    <property type="entry name" value="MFS"/>
    <property type="match status" value="1"/>
</dbReference>
<evidence type="ECO:0000256" key="5">
    <source>
        <dbReference type="ARBA" id="ARBA00022989"/>
    </source>
</evidence>
<feature type="transmembrane region" description="Helical" evidence="8">
    <location>
        <begin position="125"/>
        <end position="145"/>
    </location>
</feature>
<name>A0A8H4GUU2_9EURO</name>
<dbReference type="PRINTS" id="PR00171">
    <property type="entry name" value="SUGRTRNSPORT"/>
</dbReference>
<evidence type="ECO:0000256" key="6">
    <source>
        <dbReference type="ARBA" id="ARBA00023136"/>
    </source>
</evidence>
<dbReference type="PANTHER" id="PTHR48022:SF77">
    <property type="entry name" value="MAJOR FACILITATOR SUPERFAMILY (MFS) PROFILE DOMAIN-CONTAINING PROTEIN"/>
    <property type="match status" value="1"/>
</dbReference>
<feature type="transmembrane region" description="Helical" evidence="8">
    <location>
        <begin position="157"/>
        <end position="180"/>
    </location>
</feature>
<dbReference type="Pfam" id="PF00083">
    <property type="entry name" value="Sugar_tr"/>
    <property type="match status" value="1"/>
</dbReference>
<evidence type="ECO:0000313" key="11">
    <source>
        <dbReference type="Proteomes" id="UP000653565"/>
    </source>
</evidence>
<keyword evidence="4 8" id="KW-0812">Transmembrane</keyword>
<evidence type="ECO:0000259" key="9">
    <source>
        <dbReference type="PROSITE" id="PS50850"/>
    </source>
</evidence>
<dbReference type="SUPFAM" id="SSF103473">
    <property type="entry name" value="MFS general substrate transporter"/>
    <property type="match status" value="1"/>
</dbReference>
<reference evidence="10" key="1">
    <citation type="journal article" date="2020" name="bioRxiv">
        <title>Genomic and phenotypic heterogeneity of clinical isolates of the human pathogens Aspergillus fumigatus, Aspergillus lentulus and Aspergillus fumigatiaffinis.</title>
        <authorList>
            <person name="dos Santos R.A.C."/>
            <person name="Steenwyk J.L."/>
            <person name="Rivero-Menendez O."/>
            <person name="Mead M.E."/>
            <person name="Silva L.P."/>
            <person name="Bastos R.W."/>
            <person name="Alastruey-Izquierdo A."/>
            <person name="Goldman G.H."/>
            <person name="Rokas A."/>
        </authorList>
    </citation>
    <scope>NUCLEOTIDE SEQUENCE</scope>
    <source>
        <strain evidence="10">CNM-CM6805</strain>
    </source>
</reference>
<dbReference type="InterPro" id="IPR020846">
    <property type="entry name" value="MFS_dom"/>
</dbReference>
<dbReference type="GO" id="GO:0016020">
    <property type="term" value="C:membrane"/>
    <property type="evidence" value="ECO:0007669"/>
    <property type="project" value="UniProtKB-SubCell"/>
</dbReference>
<evidence type="ECO:0000256" key="4">
    <source>
        <dbReference type="ARBA" id="ARBA00022692"/>
    </source>
</evidence>
<feature type="transmembrane region" description="Helical" evidence="8">
    <location>
        <begin position="187"/>
        <end position="207"/>
    </location>
</feature>
<feature type="transmembrane region" description="Helical" evidence="8">
    <location>
        <begin position="312"/>
        <end position="330"/>
    </location>
</feature>
<organism evidence="10 11">
    <name type="scientific">Aspergillus fumigatiaffinis</name>
    <dbReference type="NCBI Taxonomy" id="340414"/>
    <lineage>
        <taxon>Eukaryota</taxon>
        <taxon>Fungi</taxon>
        <taxon>Dikarya</taxon>
        <taxon>Ascomycota</taxon>
        <taxon>Pezizomycotina</taxon>
        <taxon>Eurotiomycetes</taxon>
        <taxon>Eurotiomycetidae</taxon>
        <taxon>Eurotiales</taxon>
        <taxon>Aspergillaceae</taxon>
        <taxon>Aspergillus</taxon>
        <taxon>Aspergillus subgen. Fumigati</taxon>
    </lineage>
</organism>
<dbReference type="InterPro" id="IPR050360">
    <property type="entry name" value="MFS_Sugar_Transporters"/>
</dbReference>
<keyword evidence="3 7" id="KW-0813">Transport</keyword>
<feature type="transmembrane region" description="Helical" evidence="8">
    <location>
        <begin position="342"/>
        <end position="362"/>
    </location>
</feature>
<evidence type="ECO:0000256" key="3">
    <source>
        <dbReference type="ARBA" id="ARBA00022448"/>
    </source>
</evidence>
<dbReference type="AlphaFoldDB" id="A0A8H4GUU2"/>
<dbReference type="InterPro" id="IPR036259">
    <property type="entry name" value="MFS_trans_sf"/>
</dbReference>
<feature type="transmembrane region" description="Helical" evidence="8">
    <location>
        <begin position="71"/>
        <end position="90"/>
    </location>
</feature>
<comment type="similarity">
    <text evidence="2 7">Belongs to the major facilitator superfamily. Sugar transporter (TC 2.A.1.1) family.</text>
</comment>
<dbReference type="PANTHER" id="PTHR48022">
    <property type="entry name" value="PLASTIDIC GLUCOSE TRANSPORTER 4"/>
    <property type="match status" value="1"/>
</dbReference>
<feature type="transmembrane region" description="Helical" evidence="8">
    <location>
        <begin position="374"/>
        <end position="399"/>
    </location>
</feature>
<dbReference type="InterPro" id="IPR003663">
    <property type="entry name" value="Sugar/inositol_transpt"/>
</dbReference>
<dbReference type="Gene3D" id="1.20.1250.20">
    <property type="entry name" value="MFS general substrate transporter like domains"/>
    <property type="match status" value="1"/>
</dbReference>
<keyword evidence="5 8" id="KW-1133">Transmembrane helix</keyword>
<comment type="caution">
    <text evidence="10">The sequence shown here is derived from an EMBL/GenBank/DDBJ whole genome shotgun (WGS) entry which is preliminary data.</text>
</comment>
<accession>A0A8H4GUU2</accession>
<comment type="subcellular location">
    <subcellularLocation>
        <location evidence="1">Membrane</location>
        <topology evidence="1">Multi-pass membrane protein</topology>
    </subcellularLocation>
</comment>
<evidence type="ECO:0000313" key="10">
    <source>
        <dbReference type="EMBL" id="KAF4228989.1"/>
    </source>
</evidence>
<dbReference type="GO" id="GO:0005351">
    <property type="term" value="F:carbohydrate:proton symporter activity"/>
    <property type="evidence" value="ECO:0007669"/>
    <property type="project" value="TreeGrafter"/>
</dbReference>
<feature type="transmembrane region" description="Helical" evidence="8">
    <location>
        <begin position="441"/>
        <end position="460"/>
    </location>
</feature>
<feature type="transmembrane region" description="Helical" evidence="8">
    <location>
        <begin position="12"/>
        <end position="34"/>
    </location>
</feature>